<dbReference type="GO" id="GO:0008324">
    <property type="term" value="F:monoatomic cation transmembrane transporter activity"/>
    <property type="evidence" value="ECO:0007669"/>
    <property type="project" value="InterPro"/>
</dbReference>
<proteinExistence type="predicted"/>
<evidence type="ECO:0000313" key="4">
    <source>
        <dbReference type="Proteomes" id="UP000005730"/>
    </source>
</evidence>
<dbReference type="EMBL" id="CM001377">
    <property type="protein sequence ID" value="EHM10193.1"/>
    <property type="molecule type" value="Genomic_DNA"/>
</dbReference>
<evidence type="ECO:0000259" key="1">
    <source>
        <dbReference type="PROSITE" id="PS51201"/>
    </source>
</evidence>
<protein>
    <submittedName>
        <fullName evidence="3">K+ transport system, NAD-binding component</fullName>
    </submittedName>
</protein>
<dbReference type="InterPro" id="IPR003148">
    <property type="entry name" value="RCK_N"/>
</dbReference>
<feature type="domain" description="RCK N-terminal" evidence="1">
    <location>
        <begin position="3"/>
        <end position="124"/>
    </location>
</feature>
<dbReference type="AlphaFoldDB" id="H0USA4"/>
<dbReference type="InterPro" id="IPR050721">
    <property type="entry name" value="Trk_Ktr_HKT_K-transport"/>
</dbReference>
<dbReference type="PANTHER" id="PTHR43833:SF7">
    <property type="entry name" value="KTR SYSTEM POTASSIUM UPTAKE PROTEIN C"/>
    <property type="match status" value="1"/>
</dbReference>
<dbReference type="eggNOG" id="COG0569">
    <property type="taxonomic scope" value="Bacteria"/>
</dbReference>
<evidence type="ECO:0000259" key="2">
    <source>
        <dbReference type="PROSITE" id="PS51202"/>
    </source>
</evidence>
<dbReference type="PROSITE" id="PS51201">
    <property type="entry name" value="RCK_N"/>
    <property type="match status" value="1"/>
</dbReference>
<dbReference type="InterPro" id="IPR036291">
    <property type="entry name" value="NAD(P)-bd_dom_sf"/>
</dbReference>
<dbReference type="GO" id="GO:0006813">
    <property type="term" value="P:potassium ion transport"/>
    <property type="evidence" value="ECO:0007669"/>
    <property type="project" value="InterPro"/>
</dbReference>
<organism evidence="3 4">
    <name type="scientific">Thermanaerovibrio velox DSM 12556</name>
    <dbReference type="NCBI Taxonomy" id="926567"/>
    <lineage>
        <taxon>Bacteria</taxon>
        <taxon>Thermotogati</taxon>
        <taxon>Synergistota</taxon>
        <taxon>Synergistia</taxon>
        <taxon>Synergistales</taxon>
        <taxon>Synergistaceae</taxon>
        <taxon>Thermanaerovibrio</taxon>
    </lineage>
</organism>
<reference evidence="3 4" key="1">
    <citation type="submission" date="2011-10" db="EMBL/GenBank/DDBJ databases">
        <title>The Noncontiguous Finished genome of Thermanaerovibrio velox DSM 12556.</title>
        <authorList>
            <consortium name="US DOE Joint Genome Institute (JGI-PGF)"/>
            <person name="Lucas S."/>
            <person name="Copeland A."/>
            <person name="Lapidus A."/>
            <person name="Glavina del Rio T."/>
            <person name="Dalin E."/>
            <person name="Tice H."/>
            <person name="Bruce D."/>
            <person name="Goodwin L."/>
            <person name="Pitluck S."/>
            <person name="Peters L."/>
            <person name="Mikhailova N."/>
            <person name="Teshima H."/>
            <person name="Kyrpides N."/>
            <person name="Mavromatis K."/>
            <person name="Ivanova N."/>
            <person name="Markowitz V."/>
            <person name="Cheng J.-F."/>
            <person name="Hugenholtz P."/>
            <person name="Woyke T."/>
            <person name="Wu D."/>
            <person name="Spring S."/>
            <person name="Brambilla E.-M."/>
            <person name="Klenk H.-P."/>
            <person name="Eisen J.A."/>
        </authorList>
    </citation>
    <scope>NUCLEOTIDE SEQUENCE [LARGE SCALE GENOMIC DNA]</scope>
    <source>
        <strain evidence="3 4">DSM 12556</strain>
    </source>
</reference>
<name>H0USA4_9BACT</name>
<accession>H0USA4</accession>
<feature type="domain" description="RCK C-terminal" evidence="2">
    <location>
        <begin position="135"/>
        <end position="218"/>
    </location>
</feature>
<dbReference type="Gene3D" id="3.30.70.1450">
    <property type="entry name" value="Regulator of K+ conductance, C-terminal domain"/>
    <property type="match status" value="1"/>
</dbReference>
<dbReference type="HOGENOM" id="CLU_046525_3_2_0"/>
<evidence type="ECO:0000313" key="3">
    <source>
        <dbReference type="EMBL" id="EHM10193.1"/>
    </source>
</evidence>
<dbReference type="Pfam" id="PF02254">
    <property type="entry name" value="TrkA_N"/>
    <property type="match status" value="1"/>
</dbReference>
<dbReference type="SUPFAM" id="SSF116726">
    <property type="entry name" value="TrkA C-terminal domain-like"/>
    <property type="match status" value="1"/>
</dbReference>
<dbReference type="Proteomes" id="UP000005730">
    <property type="component" value="Chromosome"/>
</dbReference>
<dbReference type="Gene3D" id="3.40.50.720">
    <property type="entry name" value="NAD(P)-binding Rossmann-like Domain"/>
    <property type="match status" value="1"/>
</dbReference>
<dbReference type="PANTHER" id="PTHR43833">
    <property type="entry name" value="POTASSIUM CHANNEL PROTEIN 2-RELATED-RELATED"/>
    <property type="match status" value="1"/>
</dbReference>
<dbReference type="InterPro" id="IPR036721">
    <property type="entry name" value="RCK_C_sf"/>
</dbReference>
<dbReference type="SUPFAM" id="SSF51735">
    <property type="entry name" value="NAD(P)-binding Rossmann-fold domains"/>
    <property type="match status" value="1"/>
</dbReference>
<dbReference type="Pfam" id="PF02080">
    <property type="entry name" value="TrkA_C"/>
    <property type="match status" value="1"/>
</dbReference>
<sequence>MEKKTVLVVGLGRFGQSLCLRLTELGHKVIGVDRVRARVEALADDLEYVAQLDSSDEEALMKVGAKEVDLAVVAIGEGLEASVLTTAILKDLGVPVWARATNALHAKVLERVGAARVFYPEKEMGIVIADQIVRPWMSYFHVGGDSEITIAQIEGARLAGKSLRDLDLTKRYGVLVLFAERDGKRYVPRGDTEVLAMDKLWIAGKDADVARFMNTLSREG</sequence>
<gene>
    <name evidence="3" type="ORF">TheveDRAFT_1069</name>
</gene>
<dbReference type="STRING" id="926567.TheveDRAFT_1069"/>
<keyword evidence="4" id="KW-1185">Reference proteome</keyword>
<dbReference type="PROSITE" id="PS51202">
    <property type="entry name" value="RCK_C"/>
    <property type="match status" value="1"/>
</dbReference>
<dbReference type="InterPro" id="IPR006037">
    <property type="entry name" value="RCK_C"/>
</dbReference>
<dbReference type="RefSeq" id="WP_006583687.1">
    <property type="nucleotide sequence ID" value="NZ_CM001377.1"/>
</dbReference>